<comment type="caution">
    <text evidence="4">The sequence shown here is derived from an EMBL/GenBank/DDBJ whole genome shotgun (WGS) entry which is preliminary data.</text>
</comment>
<organism evidence="4 5">
    <name type="scientific">Plakobranchus ocellatus</name>
    <dbReference type="NCBI Taxonomy" id="259542"/>
    <lineage>
        <taxon>Eukaryota</taxon>
        <taxon>Metazoa</taxon>
        <taxon>Spiralia</taxon>
        <taxon>Lophotrochozoa</taxon>
        <taxon>Mollusca</taxon>
        <taxon>Gastropoda</taxon>
        <taxon>Heterobranchia</taxon>
        <taxon>Euthyneura</taxon>
        <taxon>Panpulmonata</taxon>
        <taxon>Sacoglossa</taxon>
        <taxon>Placobranchoidea</taxon>
        <taxon>Plakobranchidae</taxon>
        <taxon>Plakobranchus</taxon>
    </lineage>
</organism>
<evidence type="ECO:0000313" key="5">
    <source>
        <dbReference type="Proteomes" id="UP000735302"/>
    </source>
</evidence>
<dbReference type="GO" id="GO:0008270">
    <property type="term" value="F:zinc ion binding"/>
    <property type="evidence" value="ECO:0007669"/>
    <property type="project" value="UniProtKB-KW"/>
</dbReference>
<evidence type="ECO:0000259" key="3">
    <source>
        <dbReference type="PROSITE" id="PS50158"/>
    </source>
</evidence>
<keyword evidence="1" id="KW-0862">Zinc</keyword>
<keyword evidence="1" id="KW-0863">Zinc-finger</keyword>
<feature type="compositionally biased region" description="Low complexity" evidence="2">
    <location>
        <begin position="110"/>
        <end position="122"/>
    </location>
</feature>
<dbReference type="AlphaFoldDB" id="A0AAV4DBY0"/>
<reference evidence="4 5" key="1">
    <citation type="journal article" date="2021" name="Elife">
        <title>Chloroplast acquisition without the gene transfer in kleptoplastic sea slugs, Plakobranchus ocellatus.</title>
        <authorList>
            <person name="Maeda T."/>
            <person name="Takahashi S."/>
            <person name="Yoshida T."/>
            <person name="Shimamura S."/>
            <person name="Takaki Y."/>
            <person name="Nagai Y."/>
            <person name="Toyoda A."/>
            <person name="Suzuki Y."/>
            <person name="Arimoto A."/>
            <person name="Ishii H."/>
            <person name="Satoh N."/>
            <person name="Nishiyama T."/>
            <person name="Hasebe M."/>
            <person name="Maruyama T."/>
            <person name="Minagawa J."/>
            <person name="Obokata J."/>
            <person name="Shigenobu S."/>
        </authorList>
    </citation>
    <scope>NUCLEOTIDE SEQUENCE [LARGE SCALE GENOMIC DNA]</scope>
</reference>
<dbReference type="InterPro" id="IPR001878">
    <property type="entry name" value="Znf_CCHC"/>
</dbReference>
<evidence type="ECO:0000313" key="4">
    <source>
        <dbReference type="EMBL" id="GFO41762.1"/>
    </source>
</evidence>
<dbReference type="Proteomes" id="UP000735302">
    <property type="component" value="Unassembled WGS sequence"/>
</dbReference>
<dbReference type="PROSITE" id="PS50158">
    <property type="entry name" value="ZF_CCHC"/>
    <property type="match status" value="1"/>
</dbReference>
<evidence type="ECO:0000256" key="1">
    <source>
        <dbReference type="PROSITE-ProRule" id="PRU00047"/>
    </source>
</evidence>
<accession>A0AAV4DBY0</accession>
<dbReference type="SUPFAM" id="SSF57756">
    <property type="entry name" value="Retrovirus zinc finger-like domains"/>
    <property type="match status" value="1"/>
</dbReference>
<keyword evidence="1" id="KW-0479">Metal-binding</keyword>
<feature type="region of interest" description="Disordered" evidence="2">
    <location>
        <begin position="34"/>
        <end position="123"/>
    </location>
</feature>
<proteinExistence type="predicted"/>
<evidence type="ECO:0000256" key="2">
    <source>
        <dbReference type="SAM" id="MobiDB-lite"/>
    </source>
</evidence>
<dbReference type="EMBL" id="BLXT01007710">
    <property type="protein sequence ID" value="GFO41762.1"/>
    <property type="molecule type" value="Genomic_DNA"/>
</dbReference>
<feature type="region of interest" description="Disordered" evidence="2">
    <location>
        <begin position="138"/>
        <end position="163"/>
    </location>
</feature>
<protein>
    <recommendedName>
        <fullName evidence="3">CCHC-type domain-containing protein</fullName>
    </recommendedName>
</protein>
<feature type="domain" description="CCHC-type" evidence="3">
    <location>
        <begin position="126"/>
        <end position="141"/>
    </location>
</feature>
<dbReference type="GO" id="GO:0003676">
    <property type="term" value="F:nucleic acid binding"/>
    <property type="evidence" value="ECO:0007669"/>
    <property type="project" value="InterPro"/>
</dbReference>
<sequence length="364" mass="39887">MVALKTVASAYMDARPNKSFRRKLSISFAPKSEPYRSTVRVAEKRDGRSVWSGPHGGGGRIDYSSRGHRSPSFQGGSNVIKRGASRSPSRDRNNSNVASKNIGQGHFRPSSRSGSSLASSHSNVTCFQCGGREHVRRECPSRPREANFASSVPDSPSHSRECPSRPKEANFAFSVPELPYHCCAAKMDCIGVALTLLLLVITWLEFTTHDLAGHFEFPFEFPYSSLSTIEPSLSIDNVLDEKLNPIHDSGLKFYDTICFAEPTAYVSAISEEDDGEICSLVATPPLASESGTVVIDPSLSASQVQDIKALLLEFQDILTSAPRCTNTLCHEIRLTTDDVIRVKPYPLPFAARDFVTQEVNDLLS</sequence>
<gene>
    <name evidence="4" type="ORF">PoB_006826700</name>
</gene>
<dbReference type="InterPro" id="IPR036875">
    <property type="entry name" value="Znf_CCHC_sf"/>
</dbReference>
<name>A0AAV4DBY0_9GAST</name>
<keyword evidence="5" id="KW-1185">Reference proteome</keyword>
<dbReference type="SMART" id="SM00343">
    <property type="entry name" value="ZnF_C2HC"/>
    <property type="match status" value="1"/>
</dbReference>